<name>A0A502GE04_9GAMM</name>
<evidence type="ECO:0000313" key="2">
    <source>
        <dbReference type="Proteomes" id="UP000317663"/>
    </source>
</evidence>
<proteinExistence type="predicted"/>
<accession>A0A502GE04</accession>
<reference evidence="1 2" key="1">
    <citation type="journal article" date="2019" name="Environ. Microbiol.">
        <title>Species interactions and distinct microbial communities in high Arctic permafrost affected cryosols are associated with the CH4 and CO2 gas fluxes.</title>
        <authorList>
            <person name="Altshuler I."/>
            <person name="Hamel J."/>
            <person name="Turney S."/>
            <person name="Magnuson E."/>
            <person name="Levesque R."/>
            <person name="Greer C."/>
            <person name="Whyte L.G."/>
        </authorList>
    </citation>
    <scope>NUCLEOTIDE SEQUENCE [LARGE SCALE GENOMIC DNA]</scope>
    <source>
        <strain evidence="1 2">E4</strain>
    </source>
</reference>
<dbReference type="AlphaFoldDB" id="A0A502GE04"/>
<protein>
    <submittedName>
        <fullName evidence="1">Uncharacterized protein</fullName>
    </submittedName>
</protein>
<gene>
    <name evidence="1" type="ORF">EAH77_15555</name>
</gene>
<organism evidence="1 2">
    <name type="scientific">Ewingella americana</name>
    <dbReference type="NCBI Taxonomy" id="41202"/>
    <lineage>
        <taxon>Bacteria</taxon>
        <taxon>Pseudomonadati</taxon>
        <taxon>Pseudomonadota</taxon>
        <taxon>Gammaproteobacteria</taxon>
        <taxon>Enterobacterales</taxon>
        <taxon>Yersiniaceae</taxon>
        <taxon>Ewingella</taxon>
    </lineage>
</organism>
<dbReference type="EMBL" id="RCZD01000008">
    <property type="protein sequence ID" value="TPG59981.1"/>
    <property type="molecule type" value="Genomic_DNA"/>
</dbReference>
<comment type="caution">
    <text evidence="1">The sequence shown here is derived from an EMBL/GenBank/DDBJ whole genome shotgun (WGS) entry which is preliminary data.</text>
</comment>
<dbReference type="Proteomes" id="UP000317663">
    <property type="component" value="Unassembled WGS sequence"/>
</dbReference>
<keyword evidence="2" id="KW-1185">Reference proteome</keyword>
<dbReference type="RefSeq" id="WP_140473709.1">
    <property type="nucleotide sequence ID" value="NZ_RCZD01000008.1"/>
</dbReference>
<evidence type="ECO:0000313" key="1">
    <source>
        <dbReference type="EMBL" id="TPG59981.1"/>
    </source>
</evidence>
<sequence>MFHPINPVNHRHLDIAKEMFSEAEDFSWLDTKTPQNAFLCCVGSGPWKFTRRWNVINAALQWGTEKVFHESTFSEIYPLTWQNSMLSSAMAYCKANQINFNEHFYRLKEIPPVDWKGAIQEVFNIAGCPQGSKVLWLFVRDYLKLPAFPIDRHVARRLVEFGLPQNEWMLIDICLVMGLDPRKVAKRLVQDHVVNPEINT</sequence>